<organism evidence="2 3">
    <name type="scientific">Peptoniphilus asaccharolyticus DSM 20463</name>
    <dbReference type="NCBI Taxonomy" id="573058"/>
    <lineage>
        <taxon>Bacteria</taxon>
        <taxon>Bacillati</taxon>
        <taxon>Bacillota</taxon>
        <taxon>Tissierellia</taxon>
        <taxon>Tissierellales</taxon>
        <taxon>Peptoniphilaceae</taxon>
        <taxon>Peptoniphilus</taxon>
    </lineage>
</organism>
<keyword evidence="3" id="KW-1185">Reference proteome</keyword>
<keyword evidence="1" id="KW-0472">Membrane</keyword>
<evidence type="ECO:0000313" key="2">
    <source>
        <dbReference type="EMBL" id="SMB78565.1"/>
    </source>
</evidence>
<gene>
    <name evidence="2" type="ORF">SAMN00017477_0063</name>
</gene>
<evidence type="ECO:0000313" key="3">
    <source>
        <dbReference type="Proteomes" id="UP000192368"/>
    </source>
</evidence>
<protein>
    <submittedName>
        <fullName evidence="2">PrgI family protein</fullName>
    </submittedName>
</protein>
<keyword evidence="1" id="KW-0812">Transmembrane</keyword>
<dbReference type="STRING" id="573058.SAMN00017477_0063"/>
<feature type="transmembrane region" description="Helical" evidence="1">
    <location>
        <begin position="57"/>
        <end position="75"/>
    </location>
</feature>
<dbReference type="InterPro" id="IPR024414">
    <property type="entry name" value="Uncharacterised_PrgI"/>
</dbReference>
<evidence type="ECO:0000256" key="1">
    <source>
        <dbReference type="SAM" id="Phobius"/>
    </source>
</evidence>
<accession>A0A1W1UBU0</accession>
<proteinExistence type="predicted"/>
<sequence length="143" mass="17154">MDWGDKLIEIRIPKEITSYKEKLVFGLTVRQFITTTIALAINIPLYIYGRDYIGDEAMSWIIILTTLPLASIGFFKYNGMTFEKFLYVLFQYMVYPQKRTYQIKSFWVTFDTNYEKLMNMAYEIDNGKREYRKRVKSEKKKKS</sequence>
<name>A0A1W1UBU0_PEPAS</name>
<keyword evidence="1" id="KW-1133">Transmembrane helix</keyword>
<dbReference type="EMBL" id="FWWR01000008">
    <property type="protein sequence ID" value="SMB78565.1"/>
    <property type="molecule type" value="Genomic_DNA"/>
</dbReference>
<reference evidence="3" key="1">
    <citation type="submission" date="2017-04" db="EMBL/GenBank/DDBJ databases">
        <authorList>
            <person name="Varghese N."/>
            <person name="Submissions S."/>
        </authorList>
    </citation>
    <scope>NUCLEOTIDE SEQUENCE [LARGE SCALE GENOMIC DNA]</scope>
    <source>
        <strain evidence="3">DSM 20463</strain>
    </source>
</reference>
<dbReference type="Pfam" id="PF12666">
    <property type="entry name" value="PrgI"/>
    <property type="match status" value="1"/>
</dbReference>
<dbReference type="Proteomes" id="UP000192368">
    <property type="component" value="Unassembled WGS sequence"/>
</dbReference>
<feature type="transmembrane region" description="Helical" evidence="1">
    <location>
        <begin position="23"/>
        <end position="45"/>
    </location>
</feature>
<dbReference type="AlphaFoldDB" id="A0A1W1UBU0"/>